<dbReference type="AlphaFoldDB" id="X0TJI5"/>
<gene>
    <name evidence="1" type="ORF">S01H1_29851</name>
</gene>
<sequence>MSAIQSPREAIVNHETDWTRGIPWESYLNEEVNEQAELWRGVWER</sequence>
<protein>
    <submittedName>
        <fullName evidence="1">Uncharacterized protein</fullName>
    </submittedName>
</protein>
<dbReference type="EMBL" id="BARS01018342">
    <property type="protein sequence ID" value="GAF93399.1"/>
    <property type="molecule type" value="Genomic_DNA"/>
</dbReference>
<evidence type="ECO:0000313" key="1">
    <source>
        <dbReference type="EMBL" id="GAF93399.1"/>
    </source>
</evidence>
<feature type="non-terminal residue" evidence="1">
    <location>
        <position position="45"/>
    </location>
</feature>
<proteinExistence type="predicted"/>
<reference evidence="1" key="1">
    <citation type="journal article" date="2014" name="Front. Microbiol.">
        <title>High frequency of phylogenetically diverse reductive dehalogenase-homologous genes in deep subseafloor sedimentary metagenomes.</title>
        <authorList>
            <person name="Kawai M."/>
            <person name="Futagami T."/>
            <person name="Toyoda A."/>
            <person name="Takaki Y."/>
            <person name="Nishi S."/>
            <person name="Hori S."/>
            <person name="Arai W."/>
            <person name="Tsubouchi T."/>
            <person name="Morono Y."/>
            <person name="Uchiyama I."/>
            <person name="Ito T."/>
            <person name="Fujiyama A."/>
            <person name="Inagaki F."/>
            <person name="Takami H."/>
        </authorList>
    </citation>
    <scope>NUCLEOTIDE SEQUENCE</scope>
    <source>
        <strain evidence="1">Expedition CK06-06</strain>
    </source>
</reference>
<name>X0TJI5_9ZZZZ</name>
<comment type="caution">
    <text evidence="1">The sequence shown here is derived from an EMBL/GenBank/DDBJ whole genome shotgun (WGS) entry which is preliminary data.</text>
</comment>
<accession>X0TJI5</accession>
<organism evidence="1">
    <name type="scientific">marine sediment metagenome</name>
    <dbReference type="NCBI Taxonomy" id="412755"/>
    <lineage>
        <taxon>unclassified sequences</taxon>
        <taxon>metagenomes</taxon>
        <taxon>ecological metagenomes</taxon>
    </lineage>
</organism>